<reference evidence="6 7" key="1">
    <citation type="submission" date="2017-03" db="EMBL/GenBank/DDBJ databases">
        <authorList>
            <person name="Afonso C.L."/>
            <person name="Miller P.J."/>
            <person name="Scott M.A."/>
            <person name="Spackman E."/>
            <person name="Goraichik I."/>
            <person name="Dimitrov K.M."/>
            <person name="Suarez D.L."/>
            <person name="Swayne D.E."/>
        </authorList>
    </citation>
    <scope>NUCLEOTIDE SEQUENCE [LARGE SCALE GENOMIC DNA]</scope>
    <source>
        <strain evidence="6 7">CECT 8287</strain>
    </source>
</reference>
<protein>
    <submittedName>
        <fullName evidence="6">HTH-type transcriptional regulator CysB</fullName>
    </submittedName>
</protein>
<evidence type="ECO:0000256" key="4">
    <source>
        <dbReference type="ARBA" id="ARBA00023163"/>
    </source>
</evidence>
<dbReference type="InterPro" id="IPR005119">
    <property type="entry name" value="LysR_subst-bd"/>
</dbReference>
<dbReference type="Gene3D" id="3.40.190.10">
    <property type="entry name" value="Periplasmic binding protein-like II"/>
    <property type="match status" value="2"/>
</dbReference>
<gene>
    <name evidence="6" type="primary">cysB</name>
    <name evidence="6" type="ORF">PEL8287_01254</name>
</gene>
<dbReference type="InterPro" id="IPR036388">
    <property type="entry name" value="WH-like_DNA-bd_sf"/>
</dbReference>
<dbReference type="InterPro" id="IPR036390">
    <property type="entry name" value="WH_DNA-bd_sf"/>
</dbReference>
<dbReference type="PROSITE" id="PS50931">
    <property type="entry name" value="HTH_LYSR"/>
    <property type="match status" value="1"/>
</dbReference>
<keyword evidence="3" id="KW-0238">DNA-binding</keyword>
<dbReference type="Pfam" id="PF00126">
    <property type="entry name" value="HTH_1"/>
    <property type="match status" value="1"/>
</dbReference>
<name>A0A1Y5RYD2_9RHOB</name>
<keyword evidence="2" id="KW-0805">Transcription regulation</keyword>
<dbReference type="Pfam" id="PF03466">
    <property type="entry name" value="LysR_substrate"/>
    <property type="match status" value="1"/>
</dbReference>
<evidence type="ECO:0000256" key="3">
    <source>
        <dbReference type="ARBA" id="ARBA00023125"/>
    </source>
</evidence>
<dbReference type="FunFam" id="1.10.10.10:FF:000001">
    <property type="entry name" value="LysR family transcriptional regulator"/>
    <property type="match status" value="1"/>
</dbReference>
<dbReference type="SUPFAM" id="SSF53850">
    <property type="entry name" value="Periplasmic binding protein-like II"/>
    <property type="match status" value="1"/>
</dbReference>
<dbReference type="InterPro" id="IPR000847">
    <property type="entry name" value="LysR_HTH_N"/>
</dbReference>
<dbReference type="GO" id="GO:0032993">
    <property type="term" value="C:protein-DNA complex"/>
    <property type="evidence" value="ECO:0007669"/>
    <property type="project" value="TreeGrafter"/>
</dbReference>
<proteinExistence type="inferred from homology"/>
<dbReference type="PRINTS" id="PR00039">
    <property type="entry name" value="HTHLYSR"/>
</dbReference>
<dbReference type="RefSeq" id="WP_085891528.1">
    <property type="nucleotide sequence ID" value="NZ_FWFL01000003.1"/>
</dbReference>
<organism evidence="6 7">
    <name type="scientific">Roseovarius litorisediminis</name>
    <dbReference type="NCBI Taxonomy" id="1312363"/>
    <lineage>
        <taxon>Bacteria</taxon>
        <taxon>Pseudomonadati</taxon>
        <taxon>Pseudomonadota</taxon>
        <taxon>Alphaproteobacteria</taxon>
        <taxon>Rhodobacterales</taxon>
        <taxon>Roseobacteraceae</taxon>
        <taxon>Roseovarius</taxon>
    </lineage>
</organism>
<dbReference type="Proteomes" id="UP000193827">
    <property type="component" value="Unassembled WGS sequence"/>
</dbReference>
<feature type="domain" description="HTH lysR-type" evidence="5">
    <location>
        <begin position="3"/>
        <end position="61"/>
    </location>
</feature>
<evidence type="ECO:0000313" key="7">
    <source>
        <dbReference type="Proteomes" id="UP000193827"/>
    </source>
</evidence>
<dbReference type="OrthoDB" id="8679465at2"/>
<dbReference type="AlphaFoldDB" id="A0A1Y5RYD2"/>
<dbReference type="SUPFAM" id="SSF46785">
    <property type="entry name" value="Winged helix' DNA-binding domain"/>
    <property type="match status" value="1"/>
</dbReference>
<sequence length="307" mass="33712">MRFTLRQLSYFIAAGETGSVTRAAESVNISQPSVSAAIAHLEKEFGVQLFVRQHAQGLSLTPAGERLLQAARKSLRSAQDLYDLAGDMAGVVSGQINVGTFRTFGALIIPELWRSFTEIYPDVQIRLTAGNEAELMEQLRKARIDVALTYQVHLADDMQFLPLAELPTYVLLAADHPLADRSSLNLAELAADPFVLLDLPLSRQYMLSLFERSGLTPKIIAESGDVAMLRSLVAAGIGYSLMTSRPLNMRAENDRPLVYVPLEGDQAPLVIGLASLKDMQRTRLVNAFEDHCRDTIVPGNIPGMRSF</sequence>
<comment type="similarity">
    <text evidence="1">Belongs to the LysR transcriptional regulatory family.</text>
</comment>
<dbReference type="GO" id="GO:0003700">
    <property type="term" value="F:DNA-binding transcription factor activity"/>
    <property type="evidence" value="ECO:0007669"/>
    <property type="project" value="InterPro"/>
</dbReference>
<evidence type="ECO:0000259" key="5">
    <source>
        <dbReference type="PROSITE" id="PS50931"/>
    </source>
</evidence>
<keyword evidence="4" id="KW-0804">Transcription</keyword>
<accession>A0A1Y5RYD2</accession>
<evidence type="ECO:0000313" key="6">
    <source>
        <dbReference type="EMBL" id="SLN27814.1"/>
    </source>
</evidence>
<evidence type="ECO:0000256" key="2">
    <source>
        <dbReference type="ARBA" id="ARBA00023015"/>
    </source>
</evidence>
<dbReference type="EMBL" id="FWFL01000003">
    <property type="protein sequence ID" value="SLN27814.1"/>
    <property type="molecule type" value="Genomic_DNA"/>
</dbReference>
<dbReference type="Gene3D" id="1.10.10.10">
    <property type="entry name" value="Winged helix-like DNA-binding domain superfamily/Winged helix DNA-binding domain"/>
    <property type="match status" value="1"/>
</dbReference>
<dbReference type="PANTHER" id="PTHR30346">
    <property type="entry name" value="TRANSCRIPTIONAL DUAL REGULATOR HCAR-RELATED"/>
    <property type="match status" value="1"/>
</dbReference>
<keyword evidence="7" id="KW-1185">Reference proteome</keyword>
<dbReference type="PANTHER" id="PTHR30346:SF0">
    <property type="entry name" value="HCA OPERON TRANSCRIPTIONAL ACTIVATOR HCAR"/>
    <property type="match status" value="1"/>
</dbReference>
<evidence type="ECO:0000256" key="1">
    <source>
        <dbReference type="ARBA" id="ARBA00009437"/>
    </source>
</evidence>
<dbReference type="GO" id="GO:0003677">
    <property type="term" value="F:DNA binding"/>
    <property type="evidence" value="ECO:0007669"/>
    <property type="project" value="UniProtKB-KW"/>
</dbReference>